<dbReference type="Gene3D" id="1.20.5.190">
    <property type="match status" value="1"/>
</dbReference>
<accession>T0S4E6</accession>
<evidence type="ECO:0000259" key="14">
    <source>
        <dbReference type="PROSITE" id="PS51456"/>
    </source>
</evidence>
<feature type="region of interest" description="Disordered" evidence="12">
    <location>
        <begin position="531"/>
        <end position="552"/>
    </location>
</feature>
<feature type="region of interest" description="Actin-binding" evidence="10">
    <location>
        <begin position="648"/>
        <end position="670"/>
    </location>
</feature>
<dbReference type="OMA" id="DQECLMP"/>
<dbReference type="PANTHER" id="PTHR13140">
    <property type="entry name" value="MYOSIN"/>
    <property type="match status" value="1"/>
</dbReference>
<evidence type="ECO:0000259" key="13">
    <source>
        <dbReference type="PROSITE" id="PS50178"/>
    </source>
</evidence>
<dbReference type="InterPro" id="IPR027417">
    <property type="entry name" value="P-loop_NTPase"/>
</dbReference>
<dbReference type="InterPro" id="IPR001609">
    <property type="entry name" value="Myosin_head_motor_dom-like"/>
</dbReference>
<dbReference type="GO" id="GO:0051015">
    <property type="term" value="F:actin filament binding"/>
    <property type="evidence" value="ECO:0007669"/>
    <property type="project" value="TreeGrafter"/>
</dbReference>
<evidence type="ECO:0000313" key="15">
    <source>
        <dbReference type="EMBL" id="EQC37557.1"/>
    </source>
</evidence>
<evidence type="ECO:0000256" key="12">
    <source>
        <dbReference type="SAM" id="MobiDB-lite"/>
    </source>
</evidence>
<gene>
    <name evidence="15" type="ORF">SDRG_05156</name>
</gene>
<feature type="coiled-coil region" evidence="11">
    <location>
        <begin position="1101"/>
        <end position="1128"/>
    </location>
</feature>
<evidence type="ECO:0000256" key="3">
    <source>
        <dbReference type="ARBA" id="ARBA00022771"/>
    </source>
</evidence>
<keyword evidence="1" id="KW-0479">Metal-binding</keyword>
<dbReference type="InterPro" id="IPR017455">
    <property type="entry name" value="Znf_FYVE-rel"/>
</dbReference>
<keyword evidence="2 10" id="KW-0547">Nucleotide-binding</keyword>
<name>T0S4E6_SAPDV</name>
<dbReference type="GO" id="GO:0005737">
    <property type="term" value="C:cytoplasm"/>
    <property type="evidence" value="ECO:0007669"/>
    <property type="project" value="TreeGrafter"/>
</dbReference>
<dbReference type="PROSITE" id="PS50178">
    <property type="entry name" value="ZF_FYVE"/>
    <property type="match status" value="1"/>
</dbReference>
<dbReference type="SMART" id="SM00015">
    <property type="entry name" value="IQ"/>
    <property type="match status" value="3"/>
</dbReference>
<dbReference type="VEuPathDB" id="FungiDB:SDRG_05156"/>
<feature type="domain" description="FYVE-type" evidence="13">
    <location>
        <begin position="1227"/>
        <end position="1290"/>
    </location>
</feature>
<dbReference type="InterPro" id="IPR013083">
    <property type="entry name" value="Znf_RING/FYVE/PHD"/>
</dbReference>
<dbReference type="GO" id="GO:0008270">
    <property type="term" value="F:zinc ion binding"/>
    <property type="evidence" value="ECO:0007669"/>
    <property type="project" value="UniProtKB-KW"/>
</dbReference>
<keyword evidence="8 10" id="KW-0009">Actin-binding</keyword>
<dbReference type="GO" id="GO:0016020">
    <property type="term" value="C:membrane"/>
    <property type="evidence" value="ECO:0007669"/>
    <property type="project" value="TreeGrafter"/>
</dbReference>
<dbReference type="GO" id="GO:0000146">
    <property type="term" value="F:microfilament motor activity"/>
    <property type="evidence" value="ECO:0007669"/>
    <property type="project" value="TreeGrafter"/>
</dbReference>
<dbReference type="SMART" id="SM00064">
    <property type="entry name" value="FYVE"/>
    <property type="match status" value="1"/>
</dbReference>
<keyword evidence="16" id="KW-1185">Reference proteome</keyword>
<feature type="domain" description="Myosin motor" evidence="14">
    <location>
        <begin position="65"/>
        <end position="802"/>
    </location>
</feature>
<keyword evidence="7 10" id="KW-0505">Motor protein</keyword>
<protein>
    <recommendedName>
        <fullName evidence="17">Myosin-like protein</fullName>
    </recommendedName>
</protein>
<evidence type="ECO:0000256" key="8">
    <source>
        <dbReference type="ARBA" id="ARBA00023203"/>
    </source>
</evidence>
<keyword evidence="5 10" id="KW-0067">ATP-binding</keyword>
<dbReference type="Gene3D" id="3.30.40.10">
    <property type="entry name" value="Zinc/RING finger domain, C3HC4 (zinc finger)"/>
    <property type="match status" value="1"/>
</dbReference>
<dbReference type="InterPro" id="IPR000048">
    <property type="entry name" value="IQ_motif_EF-hand-BS"/>
</dbReference>
<dbReference type="Proteomes" id="UP000030762">
    <property type="component" value="Unassembled WGS sequence"/>
</dbReference>
<dbReference type="Gene3D" id="1.10.10.820">
    <property type="match status" value="1"/>
</dbReference>
<evidence type="ECO:0000256" key="4">
    <source>
        <dbReference type="ARBA" id="ARBA00022833"/>
    </source>
</evidence>
<comment type="similarity">
    <text evidence="10">Belongs to the TRAFAC class myosin-kinesin ATPase superfamily. Myosin family.</text>
</comment>
<dbReference type="InterPro" id="IPR011011">
    <property type="entry name" value="Znf_FYVE_PHD"/>
</dbReference>
<evidence type="ECO:0000256" key="2">
    <source>
        <dbReference type="ARBA" id="ARBA00022741"/>
    </source>
</evidence>
<dbReference type="SUPFAM" id="SSF57903">
    <property type="entry name" value="FYVE/PHD zinc finger"/>
    <property type="match status" value="1"/>
</dbReference>
<keyword evidence="11" id="KW-0175">Coiled coil</keyword>
<dbReference type="eggNOG" id="KOG1818">
    <property type="taxonomic scope" value="Eukaryota"/>
</dbReference>
<dbReference type="PANTHER" id="PTHR13140:SF845">
    <property type="entry name" value="MYOSIN-LIKE PROTEIN"/>
    <property type="match status" value="1"/>
</dbReference>
<dbReference type="Gene3D" id="3.40.850.10">
    <property type="entry name" value="Kinesin motor domain"/>
    <property type="match status" value="1"/>
</dbReference>
<reference evidence="15 16" key="1">
    <citation type="submission" date="2012-04" db="EMBL/GenBank/DDBJ databases">
        <title>The Genome Sequence of Saprolegnia declina VS20.</title>
        <authorList>
            <consortium name="The Broad Institute Genome Sequencing Platform"/>
            <person name="Russ C."/>
            <person name="Nusbaum C."/>
            <person name="Tyler B."/>
            <person name="van West P."/>
            <person name="Dieguez-Uribeondo J."/>
            <person name="de Bruijn I."/>
            <person name="Tripathy S."/>
            <person name="Jiang R."/>
            <person name="Young S.K."/>
            <person name="Zeng Q."/>
            <person name="Gargeya S."/>
            <person name="Fitzgerald M."/>
            <person name="Haas B."/>
            <person name="Abouelleil A."/>
            <person name="Alvarado L."/>
            <person name="Arachchi H.M."/>
            <person name="Berlin A."/>
            <person name="Chapman S.B."/>
            <person name="Goldberg J."/>
            <person name="Griggs A."/>
            <person name="Gujja S."/>
            <person name="Hansen M."/>
            <person name="Howarth C."/>
            <person name="Imamovic A."/>
            <person name="Larimer J."/>
            <person name="McCowen C."/>
            <person name="Montmayeur A."/>
            <person name="Murphy C."/>
            <person name="Neiman D."/>
            <person name="Pearson M."/>
            <person name="Priest M."/>
            <person name="Roberts A."/>
            <person name="Saif S."/>
            <person name="Shea T."/>
            <person name="Sisk P."/>
            <person name="Sykes S."/>
            <person name="Wortman J."/>
            <person name="Nusbaum C."/>
            <person name="Birren B."/>
        </authorList>
    </citation>
    <scope>NUCLEOTIDE SEQUENCE [LARGE SCALE GENOMIC DNA]</scope>
    <source>
        <strain evidence="15 16">VS20</strain>
    </source>
</reference>
<dbReference type="GO" id="GO:0016459">
    <property type="term" value="C:myosin complex"/>
    <property type="evidence" value="ECO:0007669"/>
    <property type="project" value="UniProtKB-KW"/>
</dbReference>
<evidence type="ECO:0008006" key="17">
    <source>
        <dbReference type="Google" id="ProtNLM"/>
    </source>
</evidence>
<keyword evidence="6 10" id="KW-0518">Myosin</keyword>
<evidence type="ECO:0000256" key="9">
    <source>
        <dbReference type="PROSITE-ProRule" id="PRU00091"/>
    </source>
</evidence>
<evidence type="ECO:0000256" key="7">
    <source>
        <dbReference type="ARBA" id="ARBA00023175"/>
    </source>
</evidence>
<organism evidence="15 16">
    <name type="scientific">Saprolegnia diclina (strain VS20)</name>
    <dbReference type="NCBI Taxonomy" id="1156394"/>
    <lineage>
        <taxon>Eukaryota</taxon>
        <taxon>Sar</taxon>
        <taxon>Stramenopiles</taxon>
        <taxon>Oomycota</taxon>
        <taxon>Saprolegniomycetes</taxon>
        <taxon>Saprolegniales</taxon>
        <taxon>Saprolegniaceae</taxon>
        <taxon>Saprolegnia</taxon>
    </lineage>
</organism>
<dbReference type="OrthoDB" id="6108017at2759"/>
<dbReference type="eggNOG" id="KOG0160">
    <property type="taxonomic scope" value="Eukaryota"/>
</dbReference>
<dbReference type="GO" id="GO:0005524">
    <property type="term" value="F:ATP binding"/>
    <property type="evidence" value="ECO:0007669"/>
    <property type="project" value="UniProtKB-UniRule"/>
</dbReference>
<dbReference type="PRINTS" id="PR00193">
    <property type="entry name" value="MYOSINHEAVY"/>
</dbReference>
<dbReference type="SMART" id="SM00242">
    <property type="entry name" value="MYSc"/>
    <property type="match status" value="1"/>
</dbReference>
<dbReference type="Pfam" id="PF00063">
    <property type="entry name" value="Myosin_head"/>
    <property type="match status" value="2"/>
</dbReference>
<dbReference type="Gene3D" id="1.20.120.720">
    <property type="entry name" value="Myosin VI head, motor domain, U50 subdomain"/>
    <property type="match status" value="1"/>
</dbReference>
<evidence type="ECO:0000256" key="1">
    <source>
        <dbReference type="ARBA" id="ARBA00022723"/>
    </source>
</evidence>
<dbReference type="RefSeq" id="XP_008609077.1">
    <property type="nucleotide sequence ID" value="XM_008610855.1"/>
</dbReference>
<dbReference type="CDD" id="cd15760">
    <property type="entry name" value="FYVE_scVPS27p_like"/>
    <property type="match status" value="1"/>
</dbReference>
<dbReference type="GeneID" id="19945883"/>
<dbReference type="PROSITE" id="PS51456">
    <property type="entry name" value="MYOSIN_MOTOR"/>
    <property type="match status" value="1"/>
</dbReference>
<proteinExistence type="inferred from homology"/>
<dbReference type="InterPro" id="IPR036961">
    <property type="entry name" value="Kinesin_motor_dom_sf"/>
</dbReference>
<dbReference type="STRING" id="1156394.T0S4E6"/>
<evidence type="ECO:0000256" key="10">
    <source>
        <dbReference type="PROSITE-ProRule" id="PRU00782"/>
    </source>
</evidence>
<dbReference type="GO" id="GO:0007015">
    <property type="term" value="P:actin filament organization"/>
    <property type="evidence" value="ECO:0007669"/>
    <property type="project" value="TreeGrafter"/>
</dbReference>
<dbReference type="SUPFAM" id="SSF52540">
    <property type="entry name" value="P-loop containing nucleoside triphosphate hydrolases"/>
    <property type="match status" value="1"/>
</dbReference>
<dbReference type="Gene3D" id="6.20.240.20">
    <property type="match status" value="1"/>
</dbReference>
<keyword evidence="3 9" id="KW-0863">Zinc-finger</keyword>
<keyword evidence="4" id="KW-0862">Zinc</keyword>
<dbReference type="InParanoid" id="T0S4E6"/>
<evidence type="ECO:0000313" key="16">
    <source>
        <dbReference type="Proteomes" id="UP000030762"/>
    </source>
</evidence>
<evidence type="ECO:0000256" key="11">
    <source>
        <dbReference type="SAM" id="Coils"/>
    </source>
</evidence>
<dbReference type="FunFam" id="1.10.10.820:FF:000001">
    <property type="entry name" value="Myosin heavy chain"/>
    <property type="match status" value="1"/>
</dbReference>
<feature type="binding site" evidence="10">
    <location>
        <begin position="157"/>
        <end position="164"/>
    </location>
    <ligand>
        <name>ATP</name>
        <dbReference type="ChEBI" id="CHEBI:30616"/>
    </ligand>
</feature>
<dbReference type="Pfam" id="PF01363">
    <property type="entry name" value="FYVE"/>
    <property type="match status" value="1"/>
</dbReference>
<dbReference type="InterPro" id="IPR000306">
    <property type="entry name" value="Znf_FYVE"/>
</dbReference>
<feature type="compositionally biased region" description="Basic and acidic residues" evidence="12">
    <location>
        <begin position="531"/>
        <end position="542"/>
    </location>
</feature>
<dbReference type="EMBL" id="JH767144">
    <property type="protein sequence ID" value="EQC37557.1"/>
    <property type="molecule type" value="Genomic_DNA"/>
</dbReference>
<sequence length="1307" mass="146215">MEVGARVWVAHKTEIWVAGTVDDCRDGAIRVRIEQSTDVLEIREAAIGADDAACIQLRNDVDDFTNVPNLIQLQYLHEPELLFAVANRFEHDLIYTYIGDILLAFNPFRPINMYSMQHVRAYEAMDSDAPPHVFAIASMAYRCMRDEKKNQSILVSGESGAGKTENTKFLMQYLATVGAPTSSMTSSPAKTPAKRQSRLKTPVTTPFIALQFGADHTIVGAKISVYLLEKIRLSHQSLGERNFHIFYELCAGADDDLADLLELSAMEDYAILSQSECYERRSVDDAAQFGLTTQAFRDMGVPDDETTLILSVVASLLHLGNVAFDAVNSSTSNLEMAAIAASSASHLATASRLLGVSSEALVTALVTRRIHTTREVVEVKLTAAQAEDAKQSLMQSIYGGLFLYIVERLSNIICHDRACVTTIGILDIFGFENLHTNGFEQLCINYANERLQAQFNDLVFAKEQRMYASEGIEWKYIEFPDNAPCLQLLEDRPTGMWCLLDEECILPKGSNAAWITKLYQTFLPLDETISESRRHSNPERGQLKKPPVGPKPTRPFYASHTQQVAYQFVIGHFAGRVMYELDAFLQKNQDALPVEAIGLCNASSSLLVQSLLAPKAKVQAKATSAPRLTRVPSSLRAASVSAQFKSQLDELISVIGSTQARYIRCIKSNDAAEPRCLHKPRVIQQLRSGGVLEAVRIARAGYAVRVDHAVFVEQFGFLLPSSPRKSKKTTTVLPNKTKCERIAAMLVLDGEDAADVAKRVLSGLTYDRSAFQDACGRAGFQLGVTKMFFRKEVYNSLRLRRRQKLSASATHIQRIYRGYCAAKAYAIAQAAIAVLQAWARQVLTRRRLVRRSAIMVQAAWRRFAAVRRWTVLRRGVAACQRFWRSRKVWLRARAARETARRLELEAFAQAAREAQAIVDEQRRADDRRRAAERVAELELEQSMPTPTLSPRLGTSPVVSAMVSPMVTAVPPVVATVSLPPSTNTTTTTTTTVLTDSATAALVENLTLQNEKLRLELELLRQQTTITTSALVPRGAPVDELAFAHQQIVSLSQQLLTTQIRYSNLLLDYNENVHGYDADRPSLSEDAFSMVDDLAVPCPDTLECAQEQLRTLLRKLHAAKEKLKHLEADRVRKPRCDSIEGLEFYPRKSTEWRPAFYPPLDELGYDSDADEYDSRVDELQRQVDSLRTCMLTKRSLASLPSTVSTASDIVERRPTSRLTYHVRDISKWARDVVCYECKAEFTWFTRRHHCRLCGHSFCHEHSNRRACLVGCGADDESAPVRVCDVCFVEICVEARKSEAPSRRFPQFV</sequence>
<dbReference type="Gene3D" id="1.20.58.530">
    <property type="match status" value="1"/>
</dbReference>
<evidence type="ECO:0000256" key="6">
    <source>
        <dbReference type="ARBA" id="ARBA00023123"/>
    </source>
</evidence>
<evidence type="ECO:0000256" key="5">
    <source>
        <dbReference type="ARBA" id="ARBA00022840"/>
    </source>
</evidence>